<evidence type="ECO:0000313" key="2">
    <source>
        <dbReference type="EMBL" id="RSM13864.1"/>
    </source>
</evidence>
<keyword evidence="1" id="KW-0812">Transmembrane</keyword>
<dbReference type="Proteomes" id="UP000288429">
    <property type="component" value="Unassembled WGS sequence"/>
</dbReference>
<dbReference type="AlphaFoldDB" id="A0A428UHX7"/>
<gene>
    <name evidence="2" type="ORF">CDV31_005612</name>
</gene>
<proteinExistence type="predicted"/>
<accession>A0A428UHX7</accession>
<sequence length="73" mass="8426">MHFSKRATFVFTHQLTTISHIPRGFAASAGTRDDRIFQDFVLQFFFFLTFCLGLVTPPAFPDLHERVVHARRG</sequence>
<comment type="caution">
    <text evidence="2">The sequence shown here is derived from an EMBL/GenBank/DDBJ whole genome shotgun (WGS) entry which is preliminary data.</text>
</comment>
<keyword evidence="1" id="KW-1133">Transmembrane helix</keyword>
<organism evidence="2 3">
    <name type="scientific">Fusarium ambrosium</name>
    <dbReference type="NCBI Taxonomy" id="131363"/>
    <lineage>
        <taxon>Eukaryota</taxon>
        <taxon>Fungi</taxon>
        <taxon>Dikarya</taxon>
        <taxon>Ascomycota</taxon>
        <taxon>Pezizomycotina</taxon>
        <taxon>Sordariomycetes</taxon>
        <taxon>Hypocreomycetidae</taxon>
        <taxon>Hypocreales</taxon>
        <taxon>Nectriaceae</taxon>
        <taxon>Fusarium</taxon>
        <taxon>Fusarium solani species complex</taxon>
    </lineage>
</organism>
<evidence type="ECO:0000256" key="1">
    <source>
        <dbReference type="SAM" id="Phobius"/>
    </source>
</evidence>
<keyword evidence="3" id="KW-1185">Reference proteome</keyword>
<reference evidence="2 3" key="1">
    <citation type="submission" date="2017-06" db="EMBL/GenBank/DDBJ databases">
        <title>Cmopartive genomic analysis of Ambrosia Fusariam Clade fungi.</title>
        <authorList>
            <person name="Stajich J.E."/>
            <person name="Carrillo J."/>
            <person name="Kijimoto T."/>
            <person name="Eskalen A."/>
            <person name="O'Donnell K."/>
            <person name="Kasson M."/>
        </authorList>
    </citation>
    <scope>NUCLEOTIDE SEQUENCE [LARGE SCALE GENOMIC DNA]</scope>
    <source>
        <strain evidence="2 3">NRRL 20438</strain>
    </source>
</reference>
<protein>
    <submittedName>
        <fullName evidence="2">Uncharacterized protein</fullName>
    </submittedName>
</protein>
<evidence type="ECO:0000313" key="3">
    <source>
        <dbReference type="Proteomes" id="UP000288429"/>
    </source>
</evidence>
<feature type="transmembrane region" description="Helical" evidence="1">
    <location>
        <begin position="36"/>
        <end position="56"/>
    </location>
</feature>
<keyword evidence="1" id="KW-0472">Membrane</keyword>
<name>A0A428UHX7_9HYPO</name>
<dbReference type="EMBL" id="NIZV01000059">
    <property type="protein sequence ID" value="RSM13864.1"/>
    <property type="molecule type" value="Genomic_DNA"/>
</dbReference>